<feature type="transmembrane region" description="Helical" evidence="7">
    <location>
        <begin position="90"/>
        <end position="109"/>
    </location>
</feature>
<keyword evidence="3" id="KW-1003">Cell membrane</keyword>
<proteinExistence type="predicted"/>
<reference evidence="9 10" key="1">
    <citation type="submission" date="2020-07" db="EMBL/GenBank/DDBJ databases">
        <title>Sequencing the genomes of 1000 actinobacteria strains.</title>
        <authorList>
            <person name="Klenk H.-P."/>
        </authorList>
    </citation>
    <scope>NUCLEOTIDE SEQUENCE [LARGE SCALE GENOMIC DNA]</scope>
    <source>
        <strain evidence="9 10">DSM 104006</strain>
    </source>
</reference>
<dbReference type="GO" id="GO:0022857">
    <property type="term" value="F:transmembrane transporter activity"/>
    <property type="evidence" value="ECO:0007669"/>
    <property type="project" value="InterPro"/>
</dbReference>
<dbReference type="InterPro" id="IPR011701">
    <property type="entry name" value="MFS"/>
</dbReference>
<evidence type="ECO:0000256" key="6">
    <source>
        <dbReference type="ARBA" id="ARBA00023136"/>
    </source>
</evidence>
<dbReference type="InterPro" id="IPR050171">
    <property type="entry name" value="MFS_Transporters"/>
</dbReference>
<keyword evidence="5 7" id="KW-1133">Transmembrane helix</keyword>
<evidence type="ECO:0000313" key="10">
    <source>
        <dbReference type="Proteomes" id="UP000549616"/>
    </source>
</evidence>
<feature type="domain" description="Major facilitator superfamily (MFS) profile" evidence="8">
    <location>
        <begin position="23"/>
        <end position="404"/>
    </location>
</feature>
<gene>
    <name evidence="9" type="ORF">HNR02_004215</name>
</gene>
<protein>
    <submittedName>
        <fullName evidence="9">MFS family permease</fullName>
    </submittedName>
</protein>
<dbReference type="PANTHER" id="PTHR23517">
    <property type="entry name" value="RESISTANCE PROTEIN MDTM, PUTATIVE-RELATED-RELATED"/>
    <property type="match status" value="1"/>
</dbReference>
<feature type="transmembrane region" description="Helical" evidence="7">
    <location>
        <begin position="180"/>
        <end position="199"/>
    </location>
</feature>
<dbReference type="InterPro" id="IPR005829">
    <property type="entry name" value="Sugar_transporter_CS"/>
</dbReference>
<dbReference type="GO" id="GO:0005886">
    <property type="term" value="C:plasma membrane"/>
    <property type="evidence" value="ECO:0007669"/>
    <property type="project" value="UniProtKB-SubCell"/>
</dbReference>
<sequence>MSGSPVVAAEPARPRTRRLPHPVAFTAVAVIFVLFMAASSVPSPLYVVYQQAWGFSSMTLTVVFAVYVLGLIVSLLVVGALSDHVGRRPVLAAAIVGEAVSLVLFLVAGDVGALFAARLVQGIATGAAMSVLGATLVDLNPPHAPGRAGVISSVAPTSGLALGALGCGALVQFAPAPTHLVYALLLAGMVVALALTAGLPETSARRPGALASLTPRLGVPARLRPDLFALVPILISSWALGGLYLSLGPSVAAGLFGLTNHLVGGLVVTLLCGTGALTSLVLRSAPVGTVLQTGAVLLAAGMGVTLVGMVGDLIAVAVAGTVVAGVGFGASALASFGTLARLAAPAERGELFAVVYVLSYLSFSVPAVIAGFAANSAGLRLTAVVYGFAVAGLAVVAVIAQSARAARR</sequence>
<evidence type="ECO:0000256" key="1">
    <source>
        <dbReference type="ARBA" id="ARBA00004651"/>
    </source>
</evidence>
<accession>A0A853B7Z2</accession>
<evidence type="ECO:0000313" key="9">
    <source>
        <dbReference type="EMBL" id="NYI90892.1"/>
    </source>
</evidence>
<feature type="transmembrane region" description="Helical" evidence="7">
    <location>
        <begin position="149"/>
        <end position="174"/>
    </location>
</feature>
<dbReference type="EMBL" id="JACCFK010000001">
    <property type="protein sequence ID" value="NYI90892.1"/>
    <property type="molecule type" value="Genomic_DNA"/>
</dbReference>
<comment type="subcellular location">
    <subcellularLocation>
        <location evidence="1">Cell membrane</location>
        <topology evidence="1">Multi-pass membrane protein</topology>
    </subcellularLocation>
</comment>
<dbReference type="AlphaFoldDB" id="A0A853B7Z2"/>
<feature type="transmembrane region" description="Helical" evidence="7">
    <location>
        <begin position="379"/>
        <end position="400"/>
    </location>
</feature>
<evidence type="ECO:0000256" key="7">
    <source>
        <dbReference type="SAM" id="Phobius"/>
    </source>
</evidence>
<dbReference type="InterPro" id="IPR036259">
    <property type="entry name" value="MFS_trans_sf"/>
</dbReference>
<organism evidence="9 10">
    <name type="scientific">Amycolatopsis endophytica</name>
    <dbReference type="NCBI Taxonomy" id="860233"/>
    <lineage>
        <taxon>Bacteria</taxon>
        <taxon>Bacillati</taxon>
        <taxon>Actinomycetota</taxon>
        <taxon>Actinomycetes</taxon>
        <taxon>Pseudonocardiales</taxon>
        <taxon>Pseudonocardiaceae</taxon>
        <taxon>Amycolatopsis</taxon>
    </lineage>
</organism>
<evidence type="ECO:0000259" key="8">
    <source>
        <dbReference type="PROSITE" id="PS50850"/>
    </source>
</evidence>
<dbReference type="Proteomes" id="UP000549616">
    <property type="component" value="Unassembled WGS sequence"/>
</dbReference>
<keyword evidence="2" id="KW-0813">Transport</keyword>
<feature type="transmembrane region" description="Helical" evidence="7">
    <location>
        <begin position="262"/>
        <end position="282"/>
    </location>
</feature>
<evidence type="ECO:0000256" key="3">
    <source>
        <dbReference type="ARBA" id="ARBA00022475"/>
    </source>
</evidence>
<keyword evidence="4 7" id="KW-0812">Transmembrane</keyword>
<keyword evidence="6 7" id="KW-0472">Membrane</keyword>
<dbReference type="RefSeq" id="WP_179774850.1">
    <property type="nucleotide sequence ID" value="NZ_JACCFK010000001.1"/>
</dbReference>
<feature type="transmembrane region" description="Helical" evidence="7">
    <location>
        <begin position="351"/>
        <end position="373"/>
    </location>
</feature>
<dbReference type="SUPFAM" id="SSF103473">
    <property type="entry name" value="MFS general substrate transporter"/>
    <property type="match status" value="1"/>
</dbReference>
<dbReference type="Pfam" id="PF07690">
    <property type="entry name" value="MFS_1"/>
    <property type="match status" value="1"/>
</dbReference>
<feature type="transmembrane region" description="Helical" evidence="7">
    <location>
        <begin position="23"/>
        <end position="41"/>
    </location>
</feature>
<evidence type="ECO:0000256" key="5">
    <source>
        <dbReference type="ARBA" id="ARBA00022989"/>
    </source>
</evidence>
<feature type="transmembrane region" description="Helical" evidence="7">
    <location>
        <begin position="313"/>
        <end position="339"/>
    </location>
</feature>
<keyword evidence="10" id="KW-1185">Reference proteome</keyword>
<feature type="transmembrane region" description="Helical" evidence="7">
    <location>
        <begin position="289"/>
        <end position="307"/>
    </location>
</feature>
<comment type="caution">
    <text evidence="9">The sequence shown here is derived from an EMBL/GenBank/DDBJ whole genome shotgun (WGS) entry which is preliminary data.</text>
</comment>
<evidence type="ECO:0000256" key="4">
    <source>
        <dbReference type="ARBA" id="ARBA00022692"/>
    </source>
</evidence>
<name>A0A853B7Z2_9PSEU</name>
<feature type="transmembrane region" description="Helical" evidence="7">
    <location>
        <begin position="227"/>
        <end position="247"/>
    </location>
</feature>
<dbReference type="InterPro" id="IPR020846">
    <property type="entry name" value="MFS_dom"/>
</dbReference>
<evidence type="ECO:0000256" key="2">
    <source>
        <dbReference type="ARBA" id="ARBA00022448"/>
    </source>
</evidence>
<dbReference type="PROSITE" id="PS00216">
    <property type="entry name" value="SUGAR_TRANSPORT_1"/>
    <property type="match status" value="1"/>
</dbReference>
<dbReference type="Gene3D" id="1.20.1250.20">
    <property type="entry name" value="MFS general substrate transporter like domains"/>
    <property type="match status" value="1"/>
</dbReference>
<feature type="transmembrane region" description="Helical" evidence="7">
    <location>
        <begin position="115"/>
        <end position="137"/>
    </location>
</feature>
<dbReference type="PROSITE" id="PS50850">
    <property type="entry name" value="MFS"/>
    <property type="match status" value="1"/>
</dbReference>
<feature type="transmembrane region" description="Helical" evidence="7">
    <location>
        <begin position="53"/>
        <end position="78"/>
    </location>
</feature>